<evidence type="ECO:0000256" key="1">
    <source>
        <dbReference type="SAM" id="Phobius"/>
    </source>
</evidence>
<feature type="transmembrane region" description="Helical" evidence="1">
    <location>
        <begin position="7"/>
        <end position="29"/>
    </location>
</feature>
<dbReference type="Proteomes" id="UP000192872">
    <property type="component" value="Unassembled WGS sequence"/>
</dbReference>
<accession>A0A1W9HUJ0</accession>
<dbReference type="AlphaFoldDB" id="A0A1W9HUJ0"/>
<dbReference type="InterPro" id="IPR053803">
    <property type="entry name" value="DUF6949"/>
</dbReference>
<gene>
    <name evidence="2" type="ORF">A4S15_13015</name>
</gene>
<organism evidence="2 3">
    <name type="scientific">Candidatus Raskinella chloraquaticus</name>
    <dbReference type="NCBI Taxonomy" id="1951219"/>
    <lineage>
        <taxon>Bacteria</taxon>
        <taxon>Pseudomonadati</taxon>
        <taxon>Pseudomonadota</taxon>
        <taxon>Alphaproteobacteria</taxon>
        <taxon>Hyphomicrobiales</taxon>
        <taxon>Phreatobacteraceae</taxon>
        <taxon>Candidatus Raskinella</taxon>
    </lineage>
</organism>
<dbReference type="RefSeq" id="WP_376801153.1">
    <property type="nucleotide sequence ID" value="NZ_DBNB01000009.1"/>
</dbReference>
<dbReference type="Pfam" id="PF22258">
    <property type="entry name" value="DUF6949"/>
    <property type="match status" value="1"/>
</dbReference>
<name>A0A1W9HUJ0_9HYPH</name>
<evidence type="ECO:0000313" key="3">
    <source>
        <dbReference type="Proteomes" id="UP000192872"/>
    </source>
</evidence>
<sequence length="111" mass="11840">MSTTISVLLWAIALGFVTAGILASCYRLITTQPMSFKLLTEGGPAGSLVALPLLAVTGPAVIARNAWRGRTIKGRAWGWMAASLVLVSVWSFIIGVYVLDVVIRLHIALFA</sequence>
<feature type="transmembrane region" description="Helical" evidence="1">
    <location>
        <begin position="49"/>
        <end position="67"/>
    </location>
</feature>
<protein>
    <submittedName>
        <fullName evidence="2">Uncharacterized protein</fullName>
    </submittedName>
</protein>
<reference evidence="2 3" key="1">
    <citation type="journal article" date="2017" name="Water Res.">
        <title>Comammox in drinking water systems.</title>
        <authorList>
            <person name="Wang Y."/>
            <person name="Ma L."/>
            <person name="Mao Y."/>
            <person name="Jiang X."/>
            <person name="Xia Y."/>
            <person name="Yu K."/>
            <person name="Li B."/>
            <person name="Zhang T."/>
        </authorList>
    </citation>
    <scope>NUCLEOTIDE SEQUENCE [LARGE SCALE GENOMIC DNA]</scope>
    <source>
        <strain evidence="2">SG_bin8</strain>
    </source>
</reference>
<dbReference type="STRING" id="1827387.A4S15_13015"/>
<proteinExistence type="predicted"/>
<keyword evidence="1" id="KW-0812">Transmembrane</keyword>
<dbReference type="EMBL" id="LWDL01000023">
    <property type="protein sequence ID" value="OQW50927.1"/>
    <property type="molecule type" value="Genomic_DNA"/>
</dbReference>
<keyword evidence="1" id="KW-0472">Membrane</keyword>
<comment type="caution">
    <text evidence="2">The sequence shown here is derived from an EMBL/GenBank/DDBJ whole genome shotgun (WGS) entry which is preliminary data.</text>
</comment>
<feature type="transmembrane region" description="Helical" evidence="1">
    <location>
        <begin position="79"/>
        <end position="99"/>
    </location>
</feature>
<evidence type="ECO:0000313" key="2">
    <source>
        <dbReference type="EMBL" id="OQW50927.1"/>
    </source>
</evidence>
<keyword evidence="1" id="KW-1133">Transmembrane helix</keyword>